<keyword evidence="3" id="KW-1185">Reference proteome</keyword>
<dbReference type="AlphaFoldDB" id="A0A6A1WLS3"/>
<dbReference type="EMBL" id="RXIC02000019">
    <property type="protein sequence ID" value="KAB1226229.1"/>
    <property type="molecule type" value="Genomic_DNA"/>
</dbReference>
<evidence type="ECO:0000256" key="1">
    <source>
        <dbReference type="SAM" id="MobiDB-lite"/>
    </source>
</evidence>
<gene>
    <name evidence="2" type="ORF">CJ030_MR1G023602</name>
</gene>
<protein>
    <submittedName>
        <fullName evidence="2">Uncharacterized protein</fullName>
    </submittedName>
</protein>
<evidence type="ECO:0000313" key="3">
    <source>
        <dbReference type="Proteomes" id="UP000516437"/>
    </source>
</evidence>
<dbReference type="Proteomes" id="UP000516437">
    <property type="component" value="Chromosome 1"/>
</dbReference>
<sequence>MSFAEVTVEKKKRKRMAQDCSRPQHKDWSKMDSKANRLARGRTFLLLCGCQRLDGGNNLSS</sequence>
<evidence type="ECO:0000313" key="2">
    <source>
        <dbReference type="EMBL" id="KAB1226229.1"/>
    </source>
</evidence>
<reference evidence="2 3" key="1">
    <citation type="journal article" date="2019" name="Plant Biotechnol. J.">
        <title>The red bayberry genome and genetic basis of sex determination.</title>
        <authorList>
            <person name="Jia H.M."/>
            <person name="Jia H.J."/>
            <person name="Cai Q.L."/>
            <person name="Wang Y."/>
            <person name="Zhao H.B."/>
            <person name="Yang W.F."/>
            <person name="Wang G.Y."/>
            <person name="Li Y.H."/>
            <person name="Zhan D.L."/>
            <person name="Shen Y.T."/>
            <person name="Niu Q.F."/>
            <person name="Chang L."/>
            <person name="Qiu J."/>
            <person name="Zhao L."/>
            <person name="Xie H.B."/>
            <person name="Fu W.Y."/>
            <person name="Jin J."/>
            <person name="Li X.W."/>
            <person name="Jiao Y."/>
            <person name="Zhou C.C."/>
            <person name="Tu T."/>
            <person name="Chai C.Y."/>
            <person name="Gao J.L."/>
            <person name="Fan L.J."/>
            <person name="van de Weg E."/>
            <person name="Wang J.Y."/>
            <person name="Gao Z.S."/>
        </authorList>
    </citation>
    <scope>NUCLEOTIDE SEQUENCE [LARGE SCALE GENOMIC DNA]</scope>
    <source>
        <tissue evidence="2">Leaves</tissue>
    </source>
</reference>
<accession>A0A6A1WLS3</accession>
<feature type="region of interest" description="Disordered" evidence="1">
    <location>
        <begin position="1"/>
        <end position="33"/>
    </location>
</feature>
<organism evidence="2 3">
    <name type="scientific">Morella rubra</name>
    <name type="common">Chinese bayberry</name>
    <dbReference type="NCBI Taxonomy" id="262757"/>
    <lineage>
        <taxon>Eukaryota</taxon>
        <taxon>Viridiplantae</taxon>
        <taxon>Streptophyta</taxon>
        <taxon>Embryophyta</taxon>
        <taxon>Tracheophyta</taxon>
        <taxon>Spermatophyta</taxon>
        <taxon>Magnoliopsida</taxon>
        <taxon>eudicotyledons</taxon>
        <taxon>Gunneridae</taxon>
        <taxon>Pentapetalae</taxon>
        <taxon>rosids</taxon>
        <taxon>fabids</taxon>
        <taxon>Fagales</taxon>
        <taxon>Myricaceae</taxon>
        <taxon>Morella</taxon>
    </lineage>
</organism>
<feature type="compositionally biased region" description="Basic and acidic residues" evidence="1">
    <location>
        <begin position="22"/>
        <end position="33"/>
    </location>
</feature>
<proteinExistence type="predicted"/>
<name>A0A6A1WLS3_9ROSI</name>
<comment type="caution">
    <text evidence="2">The sequence shown here is derived from an EMBL/GenBank/DDBJ whole genome shotgun (WGS) entry which is preliminary data.</text>
</comment>